<evidence type="ECO:0000259" key="1">
    <source>
        <dbReference type="Pfam" id="PF06812"/>
    </source>
</evidence>
<gene>
    <name evidence="2" type="ORF">VY86_03400</name>
</gene>
<dbReference type="PATRIC" id="fig|230089.6.peg.754"/>
<reference evidence="2 3" key="1">
    <citation type="journal article" date="2015" name="J. Biotechnol.">
        <title>Complete genome sequence of Photorhabdus temperata subsp. thracensis 39-8(T), an entomopathogenic bacterium for the improved commercial bioinsecticide.</title>
        <authorList>
            <person name="Kwak Y."/>
            <person name="Shin J.H."/>
        </authorList>
    </citation>
    <scope>NUCLEOTIDE SEQUENCE [LARGE SCALE GENOMIC DNA]</scope>
    <source>
        <strain evidence="2 3">DSM 15199</strain>
    </source>
</reference>
<dbReference type="OrthoDB" id="1522895at2"/>
<sequence>MLQRLITTCLGERDVLALAREQTERWTTWLLPISAEAPTGEDPVHHDDFQRMREEVNKLSGIDTALICQLAEKLLMTHCKDVRVVTYYVWARLHQEGENGLAEGLTLLAALADRFGETLLPHRAGSRQAALVWLTGSKIQASLSRYPEVNRADFERVLAALALLEHVFADWDEAARPTLAGLAGPLETRLAQSGGVDAVVPQTIAQTDSANGDVPSLVVRPVQSGRDLLEQARELARYLRDQPQGWLSSHRLMKSLRWDTVHQLPPQDTTGLTRLVPPRTEYRAQLKRLYRQQSWRELLAQVDRMFAEGVNHFWLDLQWYLCQTLSKLGHPDESWADIVKQDLSILLGRLPGLENLAYNDGTPFADEVTGQWIARDVMAAQDHGLPDAPPAQGENDILALEAEALQLADSEGIEAALRWLGQLPGIMGVRPRWLQRLLMARVAEQYGKNEMALHLLAELDTDEPLGLSDWEPALMFEVKARQLKLLRMKAQRGEQDKALTAQRRETLLAGLVAIDPVRAAVLCS</sequence>
<evidence type="ECO:0000313" key="2">
    <source>
        <dbReference type="EMBL" id="AKH62525.1"/>
    </source>
</evidence>
<accession>A0A0F7LIN7</accession>
<organism evidence="2 3">
    <name type="scientific">Photorhabdus thracensis</name>
    <dbReference type="NCBI Taxonomy" id="230089"/>
    <lineage>
        <taxon>Bacteria</taxon>
        <taxon>Pseudomonadati</taxon>
        <taxon>Pseudomonadota</taxon>
        <taxon>Gammaproteobacteria</taxon>
        <taxon>Enterobacterales</taxon>
        <taxon>Morganellaceae</taxon>
        <taxon>Photorhabdus</taxon>
    </lineage>
</organism>
<protein>
    <submittedName>
        <fullName evidence="2">Type VI secretion protein</fullName>
    </submittedName>
</protein>
<dbReference type="InterPro" id="IPR017739">
    <property type="entry name" value="T6SS-assoc_VCA0119"/>
</dbReference>
<dbReference type="Pfam" id="PF16989">
    <property type="entry name" value="T6SS_VasJ"/>
    <property type="match status" value="1"/>
</dbReference>
<keyword evidence="3" id="KW-1185">Reference proteome</keyword>
<dbReference type="Pfam" id="PF06812">
    <property type="entry name" value="ImpA_N"/>
    <property type="match status" value="1"/>
</dbReference>
<dbReference type="InterPro" id="IPR010657">
    <property type="entry name" value="ImpA_N"/>
</dbReference>
<dbReference type="NCBIfam" id="TIGR03362">
    <property type="entry name" value="VI_chp_7"/>
    <property type="match status" value="1"/>
</dbReference>
<dbReference type="Proteomes" id="UP000034866">
    <property type="component" value="Chromosome"/>
</dbReference>
<dbReference type="PANTHER" id="PTHR37024">
    <property type="entry name" value="TYPE VI SECRETION SYSTEM DUF2094 AND IMPA-RELATED DOMAIN PROTEIN"/>
    <property type="match status" value="1"/>
</dbReference>
<dbReference type="STRING" id="230089.VY86_03400"/>
<evidence type="ECO:0000313" key="3">
    <source>
        <dbReference type="Proteomes" id="UP000034866"/>
    </source>
</evidence>
<proteinExistence type="predicted"/>
<dbReference type="PANTHER" id="PTHR37024:SF5">
    <property type="entry name" value="IMPA N-TERMINAL DOMAIN-CONTAINING PROTEIN"/>
    <property type="match status" value="1"/>
</dbReference>
<feature type="domain" description="ImpA N-terminal" evidence="1">
    <location>
        <begin position="31"/>
        <end position="135"/>
    </location>
</feature>
<dbReference type="RefSeq" id="WP_046973924.1">
    <property type="nucleotide sequence ID" value="NZ_CP011104.1"/>
</dbReference>
<dbReference type="EMBL" id="CP011104">
    <property type="protein sequence ID" value="AKH62525.1"/>
    <property type="molecule type" value="Genomic_DNA"/>
</dbReference>
<dbReference type="KEGG" id="ptt:VY86_03400"/>
<dbReference type="AlphaFoldDB" id="A0A0F7LIN7"/>
<name>A0A0F7LIN7_9GAMM</name>
<reference evidence="3" key="2">
    <citation type="submission" date="2015-03" db="EMBL/GenBank/DDBJ databases">
        <title>Genome sequence of Azospirillum thiophilum strain DSM 21654T.</title>
        <authorList>
            <person name="Kwak Y."/>
            <person name="Shin J.-H."/>
        </authorList>
    </citation>
    <scope>NUCLEOTIDE SEQUENCE [LARGE SCALE GENOMIC DNA]</scope>
    <source>
        <strain evidence="3">DSM 15199</strain>
    </source>
</reference>